<dbReference type="AlphaFoldDB" id="A0A9P6JDY8"/>
<dbReference type="EMBL" id="JAAAHY010000044">
    <property type="protein sequence ID" value="KAF9968012.1"/>
    <property type="molecule type" value="Genomic_DNA"/>
</dbReference>
<dbReference type="Proteomes" id="UP000738359">
    <property type="component" value="Unassembled WGS sequence"/>
</dbReference>
<dbReference type="PANTHER" id="PTHR23159:SF31">
    <property type="entry name" value="CENTROSOME-ASSOCIATED PROTEIN CEP250 ISOFORM X1"/>
    <property type="match status" value="1"/>
</dbReference>
<feature type="compositionally biased region" description="Low complexity" evidence="1">
    <location>
        <begin position="51"/>
        <end position="75"/>
    </location>
</feature>
<feature type="region of interest" description="Disordered" evidence="1">
    <location>
        <begin position="219"/>
        <end position="255"/>
    </location>
</feature>
<evidence type="ECO:0000256" key="1">
    <source>
        <dbReference type="SAM" id="MobiDB-lite"/>
    </source>
</evidence>
<sequence length="1153" mass="131733">MHRQQKQQPSIAKGPLASSRLQQPTANSTSDVLSTSQELGASESSRRQGGPSSTLTSLSSIPAPTSSPAAARIPRTNNAPTVRRVKARLRPTFTSLSHLFEKKRSDSGDEAEKNVEVDADEDATKLDPPFESQEPNGLKVQQTRTETGATAESSGRTPSVRAASRDMDVNPTAAEDAHTEKVQSKEQDTFEEHQEPSTAADVSFRAIYPYPDNKNAVIWSSRDPKTARTTTMTMLDTRASTGSNSIMSQARRISDQKLWQRQMDIQRDLGVTKSDKSVAVASQDQGDLPTPSSLHRRSSQDHQSKDGAQGEAEDLPRASSFRKSTPRNSSLRLSFRDSASPTPSEERAPSSGAPSNTAVKKSHGTEKEDAGKRSLSRKRVQRALSSSIFTPGPRGTAPTPSPDASVQLVQGPRPKESTSNELYFKQGPTQQEHEPSQHIKRYEAQLDERLHMIQTNNRRLEELKLSWKGHQMDGVLALQDQNYEESDFTDDDDREADEDDWRMEQDQLRREEIFRFFQEQQQGRQLDLEAKLEKQHAVNQALEERMAVMSDHLQNLVEVGESQSRELAMTQQQSVKEREQLERQLSDEKLKHQQLQEALDRALSKKEDHTAAEVARRQAADQEERRRLVTEVESLKNQVQKLKQGIEDKEVEAKAILAQHELENRQSQARIQRLEQQLEDEQYHQTRDQGALLESVERKEDDIQDLKDLLEQRTQLMRRRGDDLNVAHKEIQSLERTLRGLQEYERQDQEELEQLKGESEVLRKELAQEKDMNREQQKRIEILLEAQQETSQVQESRIQELEEELDRRALEHSKTSSTISSVAAAAQAHAITIKELQVQIEDQEQILQEKEDRIQDLEQGLATAKQQDHRVIAYLEQDLQELRSECTKMAELLDEERLKVEALQTQLQQRDEELHDELKQHLEADEQMLREVLSVLQSVESAEEIHGGELYSRLKEGIQDLRASYDDLLKQCSHQERIIEEQRDQLDDCNADLDAQREQFHQALEDLACASDEQRELQRQLQETEAKVKKAESHARTNKGGAEPSNLNKTLIESLRSQVRSLEKEVQSFKHEKERMVDQFALAQEQIQSMDGTIQDQIEAAKSVREKYEERVQALQHEVRKHRQAVVSQEGTMFLYLSVIEKLKLEMRGTKVE</sequence>
<organism evidence="2 3">
    <name type="scientific">Mortierella alpina</name>
    <name type="common">Oleaginous fungus</name>
    <name type="synonym">Mortierella renispora</name>
    <dbReference type="NCBI Taxonomy" id="64518"/>
    <lineage>
        <taxon>Eukaryota</taxon>
        <taxon>Fungi</taxon>
        <taxon>Fungi incertae sedis</taxon>
        <taxon>Mucoromycota</taxon>
        <taxon>Mortierellomycotina</taxon>
        <taxon>Mortierellomycetes</taxon>
        <taxon>Mortierellales</taxon>
        <taxon>Mortierellaceae</taxon>
        <taxon>Mortierella</taxon>
    </lineage>
</organism>
<feature type="compositionally biased region" description="Polar residues" evidence="1">
    <location>
        <begin position="280"/>
        <end position="293"/>
    </location>
</feature>
<feature type="region of interest" description="Disordered" evidence="1">
    <location>
        <begin position="602"/>
        <end position="625"/>
    </location>
</feature>
<feature type="compositionally biased region" description="Polar residues" evidence="1">
    <location>
        <begin position="1"/>
        <end position="10"/>
    </location>
</feature>
<feature type="compositionally biased region" description="Basic and acidic residues" evidence="1">
    <location>
        <begin position="99"/>
        <end position="116"/>
    </location>
</feature>
<feature type="region of interest" description="Disordered" evidence="1">
    <location>
        <begin position="269"/>
        <end position="420"/>
    </location>
</feature>
<comment type="caution">
    <text evidence="2">The sequence shown here is derived from an EMBL/GenBank/DDBJ whole genome shotgun (WGS) entry which is preliminary data.</text>
</comment>
<dbReference type="PANTHER" id="PTHR23159">
    <property type="entry name" value="CENTROSOMAL PROTEIN 2"/>
    <property type="match status" value="1"/>
</dbReference>
<protein>
    <submittedName>
        <fullName evidence="2">Uncharacterized protein</fullName>
    </submittedName>
</protein>
<name>A0A9P6JDY8_MORAP</name>
<dbReference type="OrthoDB" id="2430562at2759"/>
<evidence type="ECO:0000313" key="3">
    <source>
        <dbReference type="Proteomes" id="UP000738359"/>
    </source>
</evidence>
<feature type="region of interest" description="Disordered" evidence="1">
    <location>
        <begin position="1"/>
        <end position="204"/>
    </location>
</feature>
<feature type="compositionally biased region" description="Low complexity" evidence="1">
    <location>
        <begin position="227"/>
        <end position="241"/>
    </location>
</feature>
<feature type="compositionally biased region" description="Polar residues" evidence="1">
    <location>
        <begin position="19"/>
        <end position="43"/>
    </location>
</feature>
<dbReference type="Gene3D" id="1.10.287.1490">
    <property type="match status" value="1"/>
</dbReference>
<feature type="compositionally biased region" description="Basic and acidic residues" evidence="1">
    <location>
        <begin position="175"/>
        <end position="195"/>
    </location>
</feature>
<feature type="compositionally biased region" description="Basic and acidic residues" evidence="1">
    <location>
        <begin position="363"/>
        <end position="372"/>
    </location>
</feature>
<accession>A0A9P6JDY8</accession>
<keyword evidence="3" id="KW-1185">Reference proteome</keyword>
<feature type="compositionally biased region" description="Polar residues" evidence="1">
    <location>
        <begin position="321"/>
        <end position="343"/>
    </location>
</feature>
<evidence type="ECO:0000313" key="2">
    <source>
        <dbReference type="EMBL" id="KAF9968012.1"/>
    </source>
</evidence>
<feature type="compositionally biased region" description="Polar residues" evidence="1">
    <location>
        <begin position="133"/>
        <end position="157"/>
    </location>
</feature>
<feature type="region of interest" description="Disordered" evidence="1">
    <location>
        <begin position="1028"/>
        <end position="1047"/>
    </location>
</feature>
<reference evidence="2" key="1">
    <citation type="journal article" date="2020" name="Fungal Divers.">
        <title>Resolving the Mortierellaceae phylogeny through synthesis of multi-gene phylogenetics and phylogenomics.</title>
        <authorList>
            <person name="Vandepol N."/>
            <person name="Liber J."/>
            <person name="Desiro A."/>
            <person name="Na H."/>
            <person name="Kennedy M."/>
            <person name="Barry K."/>
            <person name="Grigoriev I.V."/>
            <person name="Miller A.N."/>
            <person name="O'Donnell K."/>
            <person name="Stajich J.E."/>
            <person name="Bonito G."/>
        </authorList>
    </citation>
    <scope>NUCLEOTIDE SEQUENCE</scope>
    <source>
        <strain evidence="2">CK1249</strain>
    </source>
</reference>
<gene>
    <name evidence="2" type="ORF">BGZ70_007209</name>
</gene>
<proteinExistence type="predicted"/>